<dbReference type="InterPro" id="IPR027417">
    <property type="entry name" value="P-loop_NTPase"/>
</dbReference>
<dbReference type="EMBL" id="JWIT01000003">
    <property type="protein sequence ID" value="KJF74613.1"/>
    <property type="molecule type" value="Genomic_DNA"/>
</dbReference>
<dbReference type="InterPro" id="IPR030679">
    <property type="entry name" value="ABC_ATPase_HisP-typ"/>
</dbReference>
<evidence type="ECO:0000256" key="1">
    <source>
        <dbReference type="ARBA" id="ARBA00005417"/>
    </source>
</evidence>
<evidence type="ECO:0000313" key="7">
    <source>
        <dbReference type="Proteomes" id="UP000032564"/>
    </source>
</evidence>
<name>A0ABR5DC48_9HYPH</name>
<reference evidence="6 7" key="1">
    <citation type="submission" date="2014-12" db="EMBL/GenBank/DDBJ databases">
        <authorList>
            <person name="Kuzmanovic N."/>
            <person name="Pulawska J."/>
            <person name="Obradovic A."/>
        </authorList>
    </citation>
    <scope>NUCLEOTIDE SEQUENCE [LARGE SCALE GENOMIC DNA]</scope>
    <source>
        <strain evidence="6 7">KFB 330</strain>
    </source>
</reference>
<keyword evidence="3" id="KW-0547">Nucleotide-binding</keyword>
<accession>A0ABR5DC48</accession>
<dbReference type="PANTHER" id="PTHR43166:SF4">
    <property type="entry name" value="PHOSPHONATES IMPORT ATP-BINDING PROTEIN PHNC"/>
    <property type="match status" value="1"/>
</dbReference>
<gene>
    <name evidence="6" type="ORF">RP75_05775</name>
</gene>
<evidence type="ECO:0000259" key="5">
    <source>
        <dbReference type="PROSITE" id="PS50893"/>
    </source>
</evidence>
<dbReference type="RefSeq" id="WP_045016157.1">
    <property type="nucleotide sequence ID" value="NZ_CP166104.1"/>
</dbReference>
<proteinExistence type="inferred from homology"/>
<protein>
    <submittedName>
        <fullName evidence="6">Amino acid ABC transporter ATP-binding protein</fullName>
    </submittedName>
</protein>
<comment type="similarity">
    <text evidence="1">Belongs to the ABC transporter superfamily.</text>
</comment>
<dbReference type="Proteomes" id="UP000032564">
    <property type="component" value="Unassembled WGS sequence"/>
</dbReference>
<dbReference type="Gene3D" id="3.40.50.300">
    <property type="entry name" value="P-loop containing nucleotide triphosphate hydrolases"/>
    <property type="match status" value="1"/>
</dbReference>
<dbReference type="InterPro" id="IPR003439">
    <property type="entry name" value="ABC_transporter-like_ATP-bd"/>
</dbReference>
<dbReference type="PANTHER" id="PTHR43166">
    <property type="entry name" value="AMINO ACID IMPORT ATP-BINDING PROTEIN"/>
    <property type="match status" value="1"/>
</dbReference>
<evidence type="ECO:0000256" key="3">
    <source>
        <dbReference type="ARBA" id="ARBA00022741"/>
    </source>
</evidence>
<dbReference type="Pfam" id="PF00005">
    <property type="entry name" value="ABC_tran"/>
    <property type="match status" value="1"/>
</dbReference>
<dbReference type="SMART" id="SM00382">
    <property type="entry name" value="AAA"/>
    <property type="match status" value="1"/>
</dbReference>
<evidence type="ECO:0000256" key="4">
    <source>
        <dbReference type="ARBA" id="ARBA00022840"/>
    </source>
</evidence>
<dbReference type="PIRSF" id="PIRSF039085">
    <property type="entry name" value="ABC_ATPase_HisP"/>
    <property type="match status" value="1"/>
</dbReference>
<dbReference type="InterPro" id="IPR050086">
    <property type="entry name" value="MetN_ABC_transporter-like"/>
</dbReference>
<dbReference type="SUPFAM" id="SSF52540">
    <property type="entry name" value="P-loop containing nucleoside triphosphate hydrolases"/>
    <property type="match status" value="1"/>
</dbReference>
<dbReference type="InterPro" id="IPR003593">
    <property type="entry name" value="AAA+_ATPase"/>
</dbReference>
<dbReference type="InterPro" id="IPR017871">
    <property type="entry name" value="ABC_transporter-like_CS"/>
</dbReference>
<comment type="caution">
    <text evidence="6">The sequence shown here is derived from an EMBL/GenBank/DDBJ whole genome shotgun (WGS) entry which is preliminary data.</text>
</comment>
<keyword evidence="7" id="KW-1185">Reference proteome</keyword>
<evidence type="ECO:0000313" key="6">
    <source>
        <dbReference type="EMBL" id="KJF74613.1"/>
    </source>
</evidence>
<dbReference type="PROSITE" id="PS50893">
    <property type="entry name" value="ABC_TRANSPORTER_2"/>
    <property type="match status" value="1"/>
</dbReference>
<evidence type="ECO:0000256" key="2">
    <source>
        <dbReference type="ARBA" id="ARBA00022448"/>
    </source>
</evidence>
<dbReference type="PROSITE" id="PS00211">
    <property type="entry name" value="ABC_TRANSPORTER_1"/>
    <property type="match status" value="1"/>
</dbReference>
<keyword evidence="4 6" id="KW-0067">ATP-binding</keyword>
<sequence>MIEFQSVTKSFGQFKALDGVSGTIGRGEVVTICGPSGSGKSTLIRTINRLEEIDTGLVLVGGEDVAAKTVDIDVLRRHIGFVFQQYNLFPHLSTRDNVVVLLRRIQGLSRRDAEEKAMQHLARLGLESFADRMPAKLSGGQQQRVAIARALCMNPEILLLDEPTSALDAEMSGEVLQLLRSLAGSGITIVCVTHEMRFARDAADAVWFMADGKLLQAASPREFFGGDAHPRAKAFLQSVLQS</sequence>
<keyword evidence="2" id="KW-0813">Transport</keyword>
<dbReference type="GO" id="GO:0005524">
    <property type="term" value="F:ATP binding"/>
    <property type="evidence" value="ECO:0007669"/>
    <property type="project" value="UniProtKB-KW"/>
</dbReference>
<organism evidence="6 7">
    <name type="scientific">Agrobacterium arsenijevicii</name>
    <dbReference type="NCBI Taxonomy" id="1585697"/>
    <lineage>
        <taxon>Bacteria</taxon>
        <taxon>Pseudomonadati</taxon>
        <taxon>Pseudomonadota</taxon>
        <taxon>Alphaproteobacteria</taxon>
        <taxon>Hyphomicrobiales</taxon>
        <taxon>Rhizobiaceae</taxon>
        <taxon>Rhizobium/Agrobacterium group</taxon>
        <taxon>Agrobacterium</taxon>
    </lineage>
</organism>
<feature type="domain" description="ABC transporter" evidence="5">
    <location>
        <begin position="2"/>
        <end position="236"/>
    </location>
</feature>